<evidence type="ECO:0000256" key="2">
    <source>
        <dbReference type="ARBA" id="ARBA00004496"/>
    </source>
</evidence>
<dbReference type="InterPro" id="IPR049318">
    <property type="entry name" value="GCIP_C"/>
</dbReference>
<evidence type="ECO:0000313" key="9">
    <source>
        <dbReference type="EMBL" id="OSD08630.1"/>
    </source>
</evidence>
<comment type="subcellular location">
    <subcellularLocation>
        <location evidence="2">Cytoplasm</location>
    </subcellularLocation>
    <subcellularLocation>
        <location evidence="1">Nucleus</location>
    </subcellularLocation>
</comment>
<dbReference type="EMBL" id="KZ084086">
    <property type="protein sequence ID" value="OSD08630.1"/>
    <property type="molecule type" value="Genomic_DNA"/>
</dbReference>
<dbReference type="OrthoDB" id="41588at2759"/>
<reference evidence="9 10" key="1">
    <citation type="journal article" date="2015" name="Biotechnol. Biofuels">
        <title>Enhanced degradation of softwood versus hardwood by the white-rot fungus Pycnoporus coccineus.</title>
        <authorList>
            <person name="Couturier M."/>
            <person name="Navarro D."/>
            <person name="Chevret D."/>
            <person name="Henrissat B."/>
            <person name="Piumi F."/>
            <person name="Ruiz-Duenas F.J."/>
            <person name="Martinez A.T."/>
            <person name="Grigoriev I.V."/>
            <person name="Riley R."/>
            <person name="Lipzen A."/>
            <person name="Berrin J.G."/>
            <person name="Master E.R."/>
            <person name="Rosso M.N."/>
        </authorList>
    </citation>
    <scope>NUCLEOTIDE SEQUENCE [LARGE SCALE GENOMIC DNA]</scope>
    <source>
        <strain evidence="9 10">BRFM310</strain>
    </source>
</reference>
<dbReference type="PANTHER" id="PTHR15492">
    <property type="entry name" value="CYCLIN D1-BINDING PROTEIN 1"/>
    <property type="match status" value="1"/>
</dbReference>
<dbReference type="GO" id="GO:0005737">
    <property type="term" value="C:cytoplasm"/>
    <property type="evidence" value="ECO:0007669"/>
    <property type="project" value="UniProtKB-SubCell"/>
</dbReference>
<dbReference type="InterPro" id="IPR049317">
    <property type="entry name" value="GCIP-like_N"/>
</dbReference>
<keyword evidence="5" id="KW-0539">Nucleus</keyword>
<gene>
    <name evidence="9" type="ORF">PYCCODRAFT_39800</name>
</gene>
<dbReference type="InterPro" id="IPR026907">
    <property type="entry name" value="GCIP-like"/>
</dbReference>
<dbReference type="STRING" id="1353009.A0A1Y2J5E1"/>
<keyword evidence="4" id="KW-0963">Cytoplasm</keyword>
<evidence type="ECO:0000256" key="4">
    <source>
        <dbReference type="ARBA" id="ARBA00022490"/>
    </source>
</evidence>
<dbReference type="Gene3D" id="1.20.1420.10">
    <property type="entry name" value="Talin, central domain"/>
    <property type="match status" value="1"/>
</dbReference>
<dbReference type="Proteomes" id="UP000193067">
    <property type="component" value="Unassembled WGS sequence"/>
</dbReference>
<comment type="similarity">
    <text evidence="3">Belongs to the CCNDBP1 family.</text>
</comment>
<dbReference type="Pfam" id="PF13324">
    <property type="entry name" value="GCIP_N"/>
    <property type="match status" value="1"/>
</dbReference>
<dbReference type="GO" id="GO:0005634">
    <property type="term" value="C:nucleus"/>
    <property type="evidence" value="ECO:0007669"/>
    <property type="project" value="UniProtKB-SubCell"/>
</dbReference>
<feature type="domain" description="Cyclin-D1-binding protein 1-like N-terminal" evidence="7">
    <location>
        <begin position="57"/>
        <end position="192"/>
    </location>
</feature>
<proteinExistence type="inferred from homology"/>
<evidence type="ECO:0000256" key="1">
    <source>
        <dbReference type="ARBA" id="ARBA00004123"/>
    </source>
</evidence>
<evidence type="ECO:0000256" key="6">
    <source>
        <dbReference type="ARBA" id="ARBA00023306"/>
    </source>
</evidence>
<evidence type="ECO:0000256" key="3">
    <source>
        <dbReference type="ARBA" id="ARBA00008940"/>
    </source>
</evidence>
<feature type="domain" description="Cyclin-D1-binding protein 1-like C-terminal" evidence="8">
    <location>
        <begin position="210"/>
        <end position="316"/>
    </location>
</feature>
<evidence type="ECO:0000259" key="7">
    <source>
        <dbReference type="Pfam" id="PF13324"/>
    </source>
</evidence>
<keyword evidence="10" id="KW-1185">Reference proteome</keyword>
<sequence>MSESRKTAELEKALSALRLLRDTCSAAINALNQPLSSTQTSLLATPPTPAVLHKDYQTLLTLIYTSTTKLTLVLRPSAPAPKAALGPISDLGAAITSIATCATLFDLHGSTLSSYARRSAREICEAVISLAGTFVEDSGEEYLVRTGTVHDLVEQARRELPADNLAAVKMRWKEDRGMLEDSSSDINAMVEDAADEGDGSLDDNFDDEFDDEFDELGFGSTKKMSEVELERVKKVQPLVRFGTLLHKRVVPDVLSRVSMSQPTSDALIAALDALPARSHAVVLAMEELVAALYAPQKPTTLRSAVAAFADAMTQMHASALAEPLLPSDSEITNQMGALSLNSGAEAKGGGEKAKDPRKWFDACLAQIEKSAKAIDEMLAPDAALAT</sequence>
<keyword evidence="6" id="KW-0131">Cell cycle</keyword>
<name>A0A1Y2J5E1_TRAC3</name>
<evidence type="ECO:0000313" key="10">
    <source>
        <dbReference type="Proteomes" id="UP000193067"/>
    </source>
</evidence>
<dbReference type="PANTHER" id="PTHR15492:SF1">
    <property type="entry name" value="CYCLIN-D1-BINDING PROTEIN 1"/>
    <property type="match status" value="1"/>
</dbReference>
<evidence type="ECO:0000259" key="8">
    <source>
        <dbReference type="Pfam" id="PF20936"/>
    </source>
</evidence>
<organism evidence="9 10">
    <name type="scientific">Trametes coccinea (strain BRFM310)</name>
    <name type="common">Pycnoporus coccineus</name>
    <dbReference type="NCBI Taxonomy" id="1353009"/>
    <lineage>
        <taxon>Eukaryota</taxon>
        <taxon>Fungi</taxon>
        <taxon>Dikarya</taxon>
        <taxon>Basidiomycota</taxon>
        <taxon>Agaricomycotina</taxon>
        <taxon>Agaricomycetes</taxon>
        <taxon>Polyporales</taxon>
        <taxon>Polyporaceae</taxon>
        <taxon>Trametes</taxon>
    </lineage>
</organism>
<protein>
    <recommendedName>
        <fullName evidence="11">Cyclin-D1-binding protein 1</fullName>
    </recommendedName>
</protein>
<dbReference type="AlphaFoldDB" id="A0A1Y2J5E1"/>
<accession>A0A1Y2J5E1</accession>
<dbReference type="Pfam" id="PF20936">
    <property type="entry name" value="GCIP_C"/>
    <property type="match status" value="1"/>
</dbReference>
<evidence type="ECO:0008006" key="11">
    <source>
        <dbReference type="Google" id="ProtNLM"/>
    </source>
</evidence>
<dbReference type="Gene3D" id="1.20.1410.10">
    <property type="entry name" value="I/LWEQ domain"/>
    <property type="match status" value="1"/>
</dbReference>
<evidence type="ECO:0000256" key="5">
    <source>
        <dbReference type="ARBA" id="ARBA00023242"/>
    </source>
</evidence>